<reference evidence="2" key="1">
    <citation type="journal article" date="2020" name="mSystems">
        <title>Genome- and Community-Level Interaction Insights into Carbon Utilization and Element Cycling Functions of Hydrothermarchaeota in Hydrothermal Sediment.</title>
        <authorList>
            <person name="Zhou Z."/>
            <person name="Liu Y."/>
            <person name="Xu W."/>
            <person name="Pan J."/>
            <person name="Luo Z.H."/>
            <person name="Li M."/>
        </authorList>
    </citation>
    <scope>NUCLEOTIDE SEQUENCE [LARGE SCALE GENOMIC DNA]</scope>
    <source>
        <strain evidence="2">SpSt-26</strain>
    </source>
</reference>
<dbReference type="CDD" id="cd07726">
    <property type="entry name" value="ST1585-like_MBL-fold"/>
    <property type="match status" value="1"/>
</dbReference>
<proteinExistence type="predicted"/>
<dbReference type="SMART" id="SM00849">
    <property type="entry name" value="Lactamase_B"/>
    <property type="match status" value="1"/>
</dbReference>
<dbReference type="PANTHER" id="PTHR42951">
    <property type="entry name" value="METALLO-BETA-LACTAMASE DOMAIN-CONTAINING"/>
    <property type="match status" value="1"/>
</dbReference>
<dbReference type="InterPro" id="IPR001279">
    <property type="entry name" value="Metallo-B-lactamas"/>
</dbReference>
<dbReference type="PANTHER" id="PTHR42951:SF4">
    <property type="entry name" value="ACYL-COENZYME A THIOESTERASE MBLAC2"/>
    <property type="match status" value="1"/>
</dbReference>
<accession>A0A7J2TLC6</accession>
<keyword evidence="2" id="KW-0378">Hydrolase</keyword>
<protein>
    <submittedName>
        <fullName evidence="2">MBL fold metallo-hydrolase</fullName>
    </submittedName>
</protein>
<dbReference type="EMBL" id="DSLA01000103">
    <property type="protein sequence ID" value="HEH35832.1"/>
    <property type="molecule type" value="Genomic_DNA"/>
</dbReference>
<gene>
    <name evidence="2" type="ORF">ENP88_06820</name>
</gene>
<dbReference type="Pfam" id="PF00753">
    <property type="entry name" value="Lactamase_B"/>
    <property type="match status" value="1"/>
</dbReference>
<sequence length="279" mass="31403">MKIVGDKVYLIDSFRIPGVFSTYLLDFEKKVLVEPCVASGAEIILDYLSKLKISRLDHIAVTHVHIDHGGGAATIAKKTGAKILVHPKGAKHIANPEKLWQASKEVLGELAEIYGKPESIEEDKLIPVEDGQIFDLIDDEMVAIHAPGHAPHMVAYYLKRRKILFPSDSIGMLVKGRVFPLTPPPFDFEKAIETLEKFEKMEIEKVALTHFGTAPKDCIREVKERLKLWFEVAREANSIEELDSKLRKADPDIELIEKGSLFHSFYLTSIRGLLPARKK</sequence>
<dbReference type="InterPro" id="IPR050855">
    <property type="entry name" value="NDM-1-like"/>
</dbReference>
<organism evidence="2">
    <name type="scientific">Archaeoglobus fulgidus</name>
    <dbReference type="NCBI Taxonomy" id="2234"/>
    <lineage>
        <taxon>Archaea</taxon>
        <taxon>Methanobacteriati</taxon>
        <taxon>Methanobacteriota</taxon>
        <taxon>Archaeoglobi</taxon>
        <taxon>Archaeoglobales</taxon>
        <taxon>Archaeoglobaceae</taxon>
        <taxon>Archaeoglobus</taxon>
    </lineage>
</organism>
<dbReference type="Gene3D" id="3.60.15.10">
    <property type="entry name" value="Ribonuclease Z/Hydroxyacylglutathione hydrolase-like"/>
    <property type="match status" value="1"/>
</dbReference>
<dbReference type="GO" id="GO:0016787">
    <property type="term" value="F:hydrolase activity"/>
    <property type="evidence" value="ECO:0007669"/>
    <property type="project" value="UniProtKB-KW"/>
</dbReference>
<evidence type="ECO:0000259" key="1">
    <source>
        <dbReference type="SMART" id="SM00849"/>
    </source>
</evidence>
<dbReference type="SUPFAM" id="SSF56281">
    <property type="entry name" value="Metallo-hydrolase/oxidoreductase"/>
    <property type="match status" value="1"/>
</dbReference>
<comment type="caution">
    <text evidence="2">The sequence shown here is derived from an EMBL/GenBank/DDBJ whole genome shotgun (WGS) entry which is preliminary data.</text>
</comment>
<feature type="domain" description="Metallo-beta-lactamase" evidence="1">
    <location>
        <begin position="18"/>
        <end position="210"/>
    </location>
</feature>
<dbReference type="InterPro" id="IPR036866">
    <property type="entry name" value="RibonucZ/Hydroxyglut_hydro"/>
</dbReference>
<name>A0A7J2TLC6_ARCFL</name>
<dbReference type="InterPro" id="IPR037482">
    <property type="entry name" value="ST1585_MBL-fold"/>
</dbReference>
<evidence type="ECO:0000313" key="2">
    <source>
        <dbReference type="EMBL" id="HEH35832.1"/>
    </source>
</evidence>
<dbReference type="AlphaFoldDB" id="A0A7J2TLC6"/>